<dbReference type="STRING" id="1307763.L21SP4_00086"/>
<dbReference type="OrthoDB" id="9789350at2"/>
<dbReference type="GO" id="GO:0016874">
    <property type="term" value="F:ligase activity"/>
    <property type="evidence" value="ECO:0007669"/>
    <property type="project" value="UniProtKB-KW"/>
</dbReference>
<dbReference type="Proteomes" id="UP000035268">
    <property type="component" value="Chromosome"/>
</dbReference>
<dbReference type="NCBIfam" id="TIGR02258">
    <property type="entry name" value="2_5_ligase"/>
    <property type="match status" value="1"/>
</dbReference>
<evidence type="ECO:0000256" key="1">
    <source>
        <dbReference type="ARBA" id="ARBA00022801"/>
    </source>
</evidence>
<evidence type="ECO:0000256" key="2">
    <source>
        <dbReference type="HAMAP-Rule" id="MF_01940"/>
    </source>
</evidence>
<dbReference type="InterPro" id="IPR004175">
    <property type="entry name" value="RNA_CPDase"/>
</dbReference>
<reference evidence="3 4" key="2">
    <citation type="journal article" date="2016" name="ISME J.">
        <title>Characterization of the first cultured representative of Verrucomicrobia subdivision 5 indicates the proposal of a novel phylum.</title>
        <authorList>
            <person name="Spring S."/>
            <person name="Bunk B."/>
            <person name="Sproer C."/>
            <person name="Schumann P."/>
            <person name="Rohde M."/>
            <person name="Tindall B.J."/>
            <person name="Klenk H.P."/>
        </authorList>
    </citation>
    <scope>NUCLEOTIDE SEQUENCE [LARGE SCALE GENOMIC DNA]</scope>
    <source>
        <strain evidence="3 4">L21-Fru-AB</strain>
    </source>
</reference>
<dbReference type="PATRIC" id="fig|1609981.3.peg.92"/>
<proteinExistence type="inferred from homology"/>
<sequence length="187" mass="20849">MHRLFIAAPVPDEVRRRMALVQRALEENLAGRAKVKWTREEGIHLTLAFLGDTEKECIAPLEAALSEALNPLEPFECRLGQPGWFGPKRSPRVLWVGIRDTERLCALQKVVADACRAQGFELEPRPFHPHLTLGRVKGGRDRAAAAHVMKSEITVPGKVIPVHAVELMESTRTPAGARYEVLKRIAL</sequence>
<reference evidence="4" key="1">
    <citation type="submission" date="2015-02" db="EMBL/GenBank/DDBJ databases">
        <title>Description and complete genome sequence of the first cultured representative of the subdivision 5 of the Verrucomicrobia phylum.</title>
        <authorList>
            <person name="Spring S."/>
            <person name="Bunk B."/>
            <person name="Sproer C."/>
            <person name="Klenk H.-P."/>
        </authorList>
    </citation>
    <scope>NUCLEOTIDE SEQUENCE [LARGE SCALE GENOMIC DNA]</scope>
    <source>
        <strain evidence="4">L21-Fru-AB</strain>
    </source>
</reference>
<dbReference type="PANTHER" id="PTHR35561">
    <property type="entry name" value="RNA 2',3'-CYCLIC PHOSPHODIESTERASE"/>
    <property type="match status" value="1"/>
</dbReference>
<name>A0A0G3EAT6_9BACT</name>
<dbReference type="GO" id="GO:0004113">
    <property type="term" value="F:2',3'-cyclic-nucleotide 3'-phosphodiesterase activity"/>
    <property type="evidence" value="ECO:0007669"/>
    <property type="project" value="InterPro"/>
</dbReference>
<dbReference type="SUPFAM" id="SSF55144">
    <property type="entry name" value="LigT-like"/>
    <property type="match status" value="1"/>
</dbReference>
<dbReference type="HAMAP" id="MF_01940">
    <property type="entry name" value="RNA_CPDase"/>
    <property type="match status" value="1"/>
</dbReference>
<feature type="short sequence motif" description="HXTX 1" evidence="2">
    <location>
        <begin position="44"/>
        <end position="47"/>
    </location>
</feature>
<dbReference type="EMBL" id="CP010904">
    <property type="protein sequence ID" value="AKJ63373.1"/>
    <property type="molecule type" value="Genomic_DNA"/>
</dbReference>
<evidence type="ECO:0000313" key="4">
    <source>
        <dbReference type="Proteomes" id="UP000035268"/>
    </source>
</evidence>
<dbReference type="RefSeq" id="WP_074041309.1">
    <property type="nucleotide sequence ID" value="NZ_CP010904.1"/>
</dbReference>
<dbReference type="Gene3D" id="3.90.1140.10">
    <property type="entry name" value="Cyclic phosphodiesterase"/>
    <property type="match status" value="1"/>
</dbReference>
<feature type="active site" description="Proton donor" evidence="2">
    <location>
        <position position="44"/>
    </location>
</feature>
<protein>
    <recommendedName>
        <fullName evidence="2">RNA 2',3'-cyclic phosphodiesterase</fullName>
        <shortName evidence="2">RNA 2',3'-CPDase</shortName>
        <ecNumber evidence="2">3.1.4.58</ecNumber>
    </recommendedName>
</protein>
<feature type="short sequence motif" description="HXTX 2" evidence="2">
    <location>
        <begin position="130"/>
        <end position="133"/>
    </location>
</feature>
<keyword evidence="4" id="KW-1185">Reference proteome</keyword>
<comment type="catalytic activity">
    <reaction evidence="2">
        <text>a 3'-end 2',3'-cyclophospho-ribonucleotide-RNA + H2O = a 3'-end 2'-phospho-ribonucleotide-RNA + H(+)</text>
        <dbReference type="Rhea" id="RHEA:11828"/>
        <dbReference type="Rhea" id="RHEA-COMP:10464"/>
        <dbReference type="Rhea" id="RHEA-COMP:17353"/>
        <dbReference type="ChEBI" id="CHEBI:15377"/>
        <dbReference type="ChEBI" id="CHEBI:15378"/>
        <dbReference type="ChEBI" id="CHEBI:83064"/>
        <dbReference type="ChEBI" id="CHEBI:173113"/>
        <dbReference type="EC" id="3.1.4.58"/>
    </reaction>
</comment>
<dbReference type="AlphaFoldDB" id="A0A0G3EAT6"/>
<feature type="active site" description="Proton acceptor" evidence="2">
    <location>
        <position position="130"/>
    </location>
</feature>
<keyword evidence="1 2" id="KW-0378">Hydrolase</keyword>
<dbReference type="KEGG" id="vbl:L21SP4_00086"/>
<dbReference type="Pfam" id="PF13563">
    <property type="entry name" value="2_5_RNA_ligase2"/>
    <property type="match status" value="1"/>
</dbReference>
<gene>
    <name evidence="3" type="primary">ligT</name>
    <name evidence="3" type="ORF">L21SP4_00086</name>
</gene>
<dbReference type="PANTHER" id="PTHR35561:SF1">
    <property type="entry name" value="RNA 2',3'-CYCLIC PHOSPHODIESTERASE"/>
    <property type="match status" value="1"/>
</dbReference>
<dbReference type="InterPro" id="IPR009097">
    <property type="entry name" value="Cyclic_Pdiesterase"/>
</dbReference>
<comment type="similarity">
    <text evidence="2">Belongs to the 2H phosphoesterase superfamily. ThpR family.</text>
</comment>
<organism evidence="3 4">
    <name type="scientific">Kiritimatiella glycovorans</name>
    <dbReference type="NCBI Taxonomy" id="1307763"/>
    <lineage>
        <taxon>Bacteria</taxon>
        <taxon>Pseudomonadati</taxon>
        <taxon>Kiritimatiellota</taxon>
        <taxon>Kiritimatiellia</taxon>
        <taxon>Kiritimatiellales</taxon>
        <taxon>Kiritimatiellaceae</taxon>
        <taxon>Kiritimatiella</taxon>
    </lineage>
</organism>
<accession>A0A0G3EAT6</accession>
<dbReference type="GO" id="GO:0008664">
    <property type="term" value="F:RNA 2',3'-cyclic 3'-phosphodiesterase activity"/>
    <property type="evidence" value="ECO:0007669"/>
    <property type="project" value="UniProtKB-EC"/>
</dbReference>
<keyword evidence="3" id="KW-0436">Ligase</keyword>
<evidence type="ECO:0000313" key="3">
    <source>
        <dbReference type="EMBL" id="AKJ63373.1"/>
    </source>
</evidence>
<comment type="function">
    <text evidence="2">Hydrolyzes RNA 2',3'-cyclic phosphodiester to an RNA 2'-phosphomonoester.</text>
</comment>
<dbReference type="EC" id="3.1.4.58" evidence="2"/>